<dbReference type="Gene3D" id="3.20.20.60">
    <property type="entry name" value="Phosphoenolpyruvate-binding domains"/>
    <property type="match status" value="1"/>
</dbReference>
<dbReference type="GO" id="GO:0046872">
    <property type="term" value="F:metal ion binding"/>
    <property type="evidence" value="ECO:0007669"/>
    <property type="project" value="UniProtKB-KW"/>
</dbReference>
<dbReference type="SUPFAM" id="SSF51621">
    <property type="entry name" value="Phosphoenolpyruvate/pyruvate domain"/>
    <property type="match status" value="1"/>
</dbReference>
<dbReference type="Pfam" id="PF03328">
    <property type="entry name" value="HpcH_HpaI"/>
    <property type="match status" value="1"/>
</dbReference>
<evidence type="ECO:0000256" key="2">
    <source>
        <dbReference type="ARBA" id="ARBA00022723"/>
    </source>
</evidence>
<evidence type="ECO:0000256" key="1">
    <source>
        <dbReference type="ARBA" id="ARBA00005568"/>
    </source>
</evidence>
<evidence type="ECO:0000313" key="6">
    <source>
        <dbReference type="Proteomes" id="UP000694501"/>
    </source>
</evidence>
<reference evidence="5" key="1">
    <citation type="submission" date="2021-06" db="EMBL/GenBank/DDBJ databases">
        <title>Sequencing of actinobacteria type strains.</title>
        <authorList>
            <person name="Nguyen G.-S."/>
            <person name="Wentzel A."/>
        </authorList>
    </citation>
    <scope>NUCLEOTIDE SEQUENCE</scope>
    <source>
        <strain evidence="5">P38-E01</strain>
    </source>
</reference>
<keyword evidence="6" id="KW-1185">Reference proteome</keyword>
<dbReference type="EMBL" id="JAELVF020000001">
    <property type="protein sequence ID" value="MBU7599382.1"/>
    <property type="molecule type" value="Genomic_DNA"/>
</dbReference>
<dbReference type="GO" id="GO:0005737">
    <property type="term" value="C:cytoplasm"/>
    <property type="evidence" value="ECO:0007669"/>
    <property type="project" value="TreeGrafter"/>
</dbReference>
<name>A0A949JH64_9ACTN</name>
<dbReference type="Proteomes" id="UP000694501">
    <property type="component" value="Unassembled WGS sequence"/>
</dbReference>
<protein>
    <submittedName>
        <fullName evidence="5">4-hydroxy-2-oxovalerate aldolase</fullName>
    </submittedName>
</protein>
<gene>
    <name evidence="5" type="ORF">JGS22_017605</name>
</gene>
<dbReference type="InterPro" id="IPR050251">
    <property type="entry name" value="HpcH-HpaI_aldolase"/>
</dbReference>
<evidence type="ECO:0000259" key="4">
    <source>
        <dbReference type="Pfam" id="PF03328"/>
    </source>
</evidence>
<evidence type="ECO:0000313" key="5">
    <source>
        <dbReference type="EMBL" id="MBU7599382.1"/>
    </source>
</evidence>
<dbReference type="InterPro" id="IPR040442">
    <property type="entry name" value="Pyrv_kinase-like_dom_sf"/>
</dbReference>
<dbReference type="PANTHER" id="PTHR30502">
    <property type="entry name" value="2-KETO-3-DEOXY-L-RHAMNONATE ALDOLASE"/>
    <property type="match status" value="1"/>
</dbReference>
<keyword evidence="3" id="KW-0456">Lyase</keyword>
<dbReference type="InterPro" id="IPR015813">
    <property type="entry name" value="Pyrv/PenolPyrv_kinase-like_dom"/>
</dbReference>
<dbReference type="AlphaFoldDB" id="A0A949JH64"/>
<organism evidence="5 6">
    <name type="scientific">Streptomyces tardus</name>
    <dbReference type="NCBI Taxonomy" id="2780544"/>
    <lineage>
        <taxon>Bacteria</taxon>
        <taxon>Bacillati</taxon>
        <taxon>Actinomycetota</taxon>
        <taxon>Actinomycetes</taxon>
        <taxon>Kitasatosporales</taxon>
        <taxon>Streptomycetaceae</taxon>
        <taxon>Streptomyces</taxon>
    </lineage>
</organism>
<dbReference type="GO" id="GO:0016832">
    <property type="term" value="F:aldehyde-lyase activity"/>
    <property type="evidence" value="ECO:0007669"/>
    <property type="project" value="TreeGrafter"/>
</dbReference>
<dbReference type="PANTHER" id="PTHR30502:SF0">
    <property type="entry name" value="PHOSPHOENOLPYRUVATE CARBOXYLASE FAMILY PROTEIN"/>
    <property type="match status" value="1"/>
</dbReference>
<evidence type="ECO:0000256" key="3">
    <source>
        <dbReference type="ARBA" id="ARBA00023239"/>
    </source>
</evidence>
<dbReference type="RefSeq" id="WP_211038224.1">
    <property type="nucleotide sequence ID" value="NZ_JAELVF020000001.1"/>
</dbReference>
<dbReference type="InterPro" id="IPR005000">
    <property type="entry name" value="Aldolase/citrate-lyase_domain"/>
</dbReference>
<comment type="similarity">
    <text evidence="1">Belongs to the HpcH/HpaI aldolase family.</text>
</comment>
<sequence>MTVQQDRRYAAWLSQPGFAAAEIVAECGYGSVVLDIEHGSFDLADLERFIPFLRRLHLDVLAKVLGPEREPIQQALDFGANAVVVPHVESASHAQAVCAYGKFPPLGDRSFAGGRTTRYGGFDDDWVARQDRQTRIYPMIEDSGAFEEIDKILELPVVDGVFVGPSDLSLRRGRGAYTRSEGDFADLAVIAAAARAAGKPWVLPAWSPAEKAFALENGADQVVLTMEHGALMAGFRAAREQIDELAGIDRQNKH</sequence>
<keyword evidence="2" id="KW-0479">Metal-binding</keyword>
<comment type="caution">
    <text evidence="5">The sequence shown here is derived from an EMBL/GenBank/DDBJ whole genome shotgun (WGS) entry which is preliminary data.</text>
</comment>
<feature type="domain" description="HpcH/HpaI aldolase/citrate lyase" evidence="4">
    <location>
        <begin position="11"/>
        <end position="198"/>
    </location>
</feature>
<accession>A0A949JH64</accession>
<proteinExistence type="inferred from homology"/>